<dbReference type="PANTHER" id="PTHR28243:SF1">
    <property type="entry name" value="PYRIDOXAMINE 5'-PHOSPHATE OXIDASE ALR4036 FAMILY FMN-BINDING DOMAIN-CONTAINING PROTEIN"/>
    <property type="match status" value="1"/>
</dbReference>
<dbReference type="GO" id="GO:0010181">
    <property type="term" value="F:FMN binding"/>
    <property type="evidence" value="ECO:0007669"/>
    <property type="project" value="InterPro"/>
</dbReference>
<dbReference type="STRING" id="5539.A0A3E2H7X1"/>
<dbReference type="InterPro" id="IPR024624">
    <property type="entry name" value="Pyridox_Oxase_Alr4036_FMN-bd"/>
</dbReference>
<protein>
    <recommendedName>
        <fullName evidence="2">Pyridoxamine 5'-phosphate oxidase Alr4036 family FMN-binding domain-containing protein</fullName>
    </recommendedName>
</protein>
<feature type="region of interest" description="Disordered" evidence="1">
    <location>
        <begin position="1"/>
        <end position="21"/>
    </location>
</feature>
<evidence type="ECO:0000313" key="3">
    <source>
        <dbReference type="EMBL" id="RFU29478.1"/>
    </source>
</evidence>
<dbReference type="InterPro" id="IPR012349">
    <property type="entry name" value="Split_barrel_FMN-bd"/>
</dbReference>
<feature type="non-terminal residue" evidence="3">
    <location>
        <position position="1"/>
    </location>
</feature>
<reference evidence="3 4" key="1">
    <citation type="submission" date="2018-05" db="EMBL/GenBank/DDBJ databases">
        <title>Draft genome sequence of Scytalidium lignicola DSM 105466, a ubiquitous saprotrophic fungus.</title>
        <authorList>
            <person name="Buettner E."/>
            <person name="Gebauer A.M."/>
            <person name="Hofrichter M."/>
            <person name="Liers C."/>
            <person name="Kellner H."/>
        </authorList>
    </citation>
    <scope>NUCLEOTIDE SEQUENCE [LARGE SCALE GENOMIC DNA]</scope>
    <source>
        <strain evidence="3 4">DSM 105466</strain>
    </source>
</reference>
<proteinExistence type="predicted"/>
<gene>
    <name evidence="3" type="ORF">B7463_g6874</name>
</gene>
<sequence>MSTGTSSAPSMSSSAIGSAGDSIDPAPWRTQFLDHISKLDSPTFVLSTLHPGVEDANASSSSSSTTPLPFFPRARTCVFRGMWTELPDNERNPAPRNEKVYESELFTITTDVRMNKVPEIFASAPGSERNGGKESWKGSGGGGPVEAVFWVQPTMTQWRVQGEAYVIAPDIDGETAGVKVVKHALGSRMRVVKGKEGKEGDWSWSRELTAQFGNMSPGMRGSFRNPPPGSSVSIPPSDGLGLGQKVDDLHDEIARANFRVVVIKPEVVEQVDLSDPERGRRWKYIFVGRDKNGDVKGEEWKVEELWP</sequence>
<feature type="non-terminal residue" evidence="3">
    <location>
        <position position="307"/>
    </location>
</feature>
<organism evidence="3 4">
    <name type="scientific">Scytalidium lignicola</name>
    <name type="common">Hyphomycete</name>
    <dbReference type="NCBI Taxonomy" id="5539"/>
    <lineage>
        <taxon>Eukaryota</taxon>
        <taxon>Fungi</taxon>
        <taxon>Dikarya</taxon>
        <taxon>Ascomycota</taxon>
        <taxon>Pezizomycotina</taxon>
        <taxon>Leotiomycetes</taxon>
        <taxon>Leotiomycetes incertae sedis</taxon>
        <taxon>Scytalidium</taxon>
    </lineage>
</organism>
<dbReference type="EMBL" id="NCSJ02000127">
    <property type="protein sequence ID" value="RFU29478.1"/>
    <property type="molecule type" value="Genomic_DNA"/>
</dbReference>
<dbReference type="AlphaFoldDB" id="A0A3E2H7X1"/>
<feature type="region of interest" description="Disordered" evidence="1">
    <location>
        <begin position="122"/>
        <end position="141"/>
    </location>
</feature>
<dbReference type="PANTHER" id="PTHR28243">
    <property type="entry name" value="AGL049CP"/>
    <property type="match status" value="1"/>
</dbReference>
<feature type="domain" description="Pyridoxamine 5'-phosphate oxidase Alr4036 family FMN-binding" evidence="2">
    <location>
        <begin position="26"/>
        <end position="167"/>
    </location>
</feature>
<comment type="caution">
    <text evidence="3">The sequence shown here is derived from an EMBL/GenBank/DDBJ whole genome shotgun (WGS) entry which is preliminary data.</text>
</comment>
<name>A0A3E2H7X1_SCYLI</name>
<dbReference type="OrthoDB" id="5394411at2759"/>
<evidence type="ECO:0000313" key="4">
    <source>
        <dbReference type="Proteomes" id="UP000258309"/>
    </source>
</evidence>
<dbReference type="Gene3D" id="2.30.110.10">
    <property type="entry name" value="Electron Transport, Fmn-binding Protein, Chain A"/>
    <property type="match status" value="1"/>
</dbReference>
<dbReference type="Proteomes" id="UP000258309">
    <property type="component" value="Unassembled WGS sequence"/>
</dbReference>
<dbReference type="Pfam" id="PF12766">
    <property type="entry name" value="Pyridox_oxase_2"/>
    <property type="match status" value="1"/>
</dbReference>
<evidence type="ECO:0000256" key="1">
    <source>
        <dbReference type="SAM" id="MobiDB-lite"/>
    </source>
</evidence>
<keyword evidence="4" id="KW-1185">Reference proteome</keyword>
<dbReference type="OMA" id="DCPTFTT"/>
<dbReference type="SUPFAM" id="SSF50475">
    <property type="entry name" value="FMN-binding split barrel"/>
    <property type="match status" value="1"/>
</dbReference>
<accession>A0A3E2H7X1</accession>
<evidence type="ECO:0000259" key="2">
    <source>
        <dbReference type="Pfam" id="PF12766"/>
    </source>
</evidence>